<organism evidence="3 4">
    <name type="scientific">Candidatus Blautia avicola</name>
    <dbReference type="NCBI Taxonomy" id="2838483"/>
    <lineage>
        <taxon>Bacteria</taxon>
        <taxon>Bacillati</taxon>
        <taxon>Bacillota</taxon>
        <taxon>Clostridia</taxon>
        <taxon>Lachnospirales</taxon>
        <taxon>Lachnospiraceae</taxon>
        <taxon>Blautia</taxon>
    </lineage>
</organism>
<evidence type="ECO:0000259" key="2">
    <source>
        <dbReference type="Pfam" id="PF13193"/>
    </source>
</evidence>
<dbReference type="Gene3D" id="3.40.50.12780">
    <property type="entry name" value="N-terminal domain of ligase-like"/>
    <property type="match status" value="1"/>
</dbReference>
<feature type="domain" description="AMP-dependent synthetase/ligase" evidence="1">
    <location>
        <begin position="8"/>
        <end position="363"/>
    </location>
</feature>
<dbReference type="CDD" id="cd05930">
    <property type="entry name" value="A_NRPS"/>
    <property type="match status" value="1"/>
</dbReference>
<reference evidence="3" key="1">
    <citation type="journal article" date="2021" name="PeerJ">
        <title>Extensive microbial diversity within the chicken gut microbiome revealed by metagenomics and culture.</title>
        <authorList>
            <person name="Gilroy R."/>
            <person name="Ravi A."/>
            <person name="Getino M."/>
            <person name="Pursley I."/>
            <person name="Horton D.L."/>
            <person name="Alikhan N.F."/>
            <person name="Baker D."/>
            <person name="Gharbi K."/>
            <person name="Hall N."/>
            <person name="Watson M."/>
            <person name="Adriaenssens E.M."/>
            <person name="Foster-Nyarko E."/>
            <person name="Jarju S."/>
            <person name="Secka A."/>
            <person name="Antonio M."/>
            <person name="Oren A."/>
            <person name="Chaudhuri R.R."/>
            <person name="La Ragione R."/>
            <person name="Hildebrand F."/>
            <person name="Pallen M.J."/>
        </authorList>
    </citation>
    <scope>NUCLEOTIDE SEQUENCE</scope>
    <source>
        <strain evidence="3">ChiBcec6-4105</strain>
    </source>
</reference>
<reference evidence="3" key="2">
    <citation type="submission" date="2021-04" db="EMBL/GenBank/DDBJ databases">
        <authorList>
            <person name="Gilroy R."/>
        </authorList>
    </citation>
    <scope>NUCLEOTIDE SEQUENCE</scope>
    <source>
        <strain evidence="3">ChiBcec6-4105</strain>
    </source>
</reference>
<dbReference type="Pfam" id="PF13193">
    <property type="entry name" value="AMP-binding_C"/>
    <property type="match status" value="1"/>
</dbReference>
<dbReference type="InterPro" id="IPR000873">
    <property type="entry name" value="AMP-dep_synth/lig_dom"/>
</dbReference>
<dbReference type="SUPFAM" id="SSF56801">
    <property type="entry name" value="Acetyl-CoA synthetase-like"/>
    <property type="match status" value="1"/>
</dbReference>
<evidence type="ECO:0000259" key="1">
    <source>
        <dbReference type="Pfam" id="PF00501"/>
    </source>
</evidence>
<dbReference type="PANTHER" id="PTHR45527:SF1">
    <property type="entry name" value="FATTY ACID SYNTHASE"/>
    <property type="match status" value="1"/>
</dbReference>
<feature type="domain" description="AMP-binding enzyme C-terminal" evidence="2">
    <location>
        <begin position="422"/>
        <end position="490"/>
    </location>
</feature>
<comment type="caution">
    <text evidence="3">The sequence shown here is derived from an EMBL/GenBank/DDBJ whole genome shotgun (WGS) entry which is preliminary data.</text>
</comment>
<name>A0A9D2TVI6_9FIRM</name>
<protein>
    <submittedName>
        <fullName evidence="3">Amino acid adenylation domain-containing protein</fullName>
    </submittedName>
</protein>
<dbReference type="Gene3D" id="3.30.300.30">
    <property type="match status" value="1"/>
</dbReference>
<sequence length="504" mass="56630">MKNILEYLERTVEKYPGRTAVEDDKESLTWKGLADLSRRIGTAAGKRIASGDPVVILAPKSPLALAAMFGVVYGGGFYVNGDPALPPRRLKEIFRVLQPKLVLLRPEEIPLIRQAGYTGDYCLLHEAAEEEPDLELLERRRKESRGEDILYGIFTSGSTGTPKGIAVSHQAVIDFITHFTEIFGIDEKDRIGNQAPFDFDVSVKDIYSAVMTGAALVLIPRHLFSVPAALLDYICEKKATVLIWAVSALTLISSLGGFKYRIPSDVRKVMFSGEVMPANQLACWQEALPEAEFVNLYGPTEITCNCTYHPVQKVPGEGEKLPIGRAFPGRRVFLLSEEGGEIREPEQTGEICVAGESLSLGYYHDPQETEKSFQERISPEGKKERYYRTGDMGYLGKDGNLYFSGRRDFQIKFNGHRIELEEMERVLDRMPGIEKSCCVTDQRKTCLAAFYMGEADPGEIRLWMKKRLPGYMVPRKIFQTERLPLTKNGKTDRGALQKRLEGRR</sequence>
<proteinExistence type="predicted"/>
<dbReference type="GO" id="GO:0043041">
    <property type="term" value="P:amino acid activation for nonribosomal peptide biosynthetic process"/>
    <property type="evidence" value="ECO:0007669"/>
    <property type="project" value="TreeGrafter"/>
</dbReference>
<dbReference type="GO" id="GO:0044550">
    <property type="term" value="P:secondary metabolite biosynthetic process"/>
    <property type="evidence" value="ECO:0007669"/>
    <property type="project" value="TreeGrafter"/>
</dbReference>
<gene>
    <name evidence="3" type="ORF">H9914_03255</name>
</gene>
<accession>A0A9D2TVI6</accession>
<dbReference type="AlphaFoldDB" id="A0A9D2TVI6"/>
<dbReference type="InterPro" id="IPR045851">
    <property type="entry name" value="AMP-bd_C_sf"/>
</dbReference>
<evidence type="ECO:0000313" key="4">
    <source>
        <dbReference type="Proteomes" id="UP000823892"/>
    </source>
</evidence>
<dbReference type="InterPro" id="IPR025110">
    <property type="entry name" value="AMP-bd_C"/>
</dbReference>
<evidence type="ECO:0000313" key="3">
    <source>
        <dbReference type="EMBL" id="HJD28000.1"/>
    </source>
</evidence>
<dbReference type="NCBIfam" id="TIGR01733">
    <property type="entry name" value="AA-adenyl-dom"/>
    <property type="match status" value="1"/>
</dbReference>
<dbReference type="Pfam" id="PF00501">
    <property type="entry name" value="AMP-binding"/>
    <property type="match status" value="1"/>
</dbReference>
<dbReference type="Proteomes" id="UP000823892">
    <property type="component" value="Unassembled WGS sequence"/>
</dbReference>
<dbReference type="InterPro" id="IPR042099">
    <property type="entry name" value="ANL_N_sf"/>
</dbReference>
<dbReference type="GO" id="GO:0005737">
    <property type="term" value="C:cytoplasm"/>
    <property type="evidence" value="ECO:0007669"/>
    <property type="project" value="TreeGrafter"/>
</dbReference>
<dbReference type="EMBL" id="DWUY01000072">
    <property type="protein sequence ID" value="HJD28000.1"/>
    <property type="molecule type" value="Genomic_DNA"/>
</dbReference>
<dbReference type="GO" id="GO:0031177">
    <property type="term" value="F:phosphopantetheine binding"/>
    <property type="evidence" value="ECO:0007669"/>
    <property type="project" value="TreeGrafter"/>
</dbReference>
<dbReference type="PANTHER" id="PTHR45527">
    <property type="entry name" value="NONRIBOSOMAL PEPTIDE SYNTHETASE"/>
    <property type="match status" value="1"/>
</dbReference>
<dbReference type="InterPro" id="IPR010071">
    <property type="entry name" value="AA_adenyl_dom"/>
</dbReference>